<dbReference type="Proteomes" id="UP000053257">
    <property type="component" value="Unassembled WGS sequence"/>
</dbReference>
<sequence length="509" mass="57211">MTSLVQLYTTTSLQRRAQPSRFGSPQPLVTAFGGSGHLLGQSPTETMSSDLTLPPELLNSIFDHLHSEQWQCPGKEAARRKSDLHACTLVSRAWYPLSQEHLFRDIVFSFRSHLDAHEDTLEDVDMHGRWVRRMGSPLRPHKTLIMFVDFLRQTPALARSIRRLSLCAHSSTVMRTRTVGEDVGKWVSQWQCEDRVDASMFAALLQCASRVRELHLSNVIISRFTAVYPPPYRPVLQSLYVTVGDWLPSAVDLPALLRHFGIVHDLQLKGIDFAATANDERIPAYSIGSKAVVKHLTWQGRSSPPPGFTAAISRSLDLQAIRRLVLLVAEPSPELQELVELTSPNLEELRFRIIPEPFEDPLSAPILTLDDCAELREITVGLNLPFDDLELLHDLTQRAARFFTAARISRLGHESLADITFEIDFQGRPFSDESWLDLVEPLAGDLDRALAYAVQQSDVQHVTFEWAKQRRNLGRAGMDTVFKLFPALRASEALVYGEGRPDVWGSGTP</sequence>
<evidence type="ECO:0000313" key="1">
    <source>
        <dbReference type="EMBL" id="KIP10757.1"/>
    </source>
</evidence>
<dbReference type="AlphaFoldDB" id="A0A0C3SCB2"/>
<protein>
    <recommendedName>
        <fullName evidence="3">F-box domain-containing protein</fullName>
    </recommendedName>
</protein>
<organism evidence="1 2">
    <name type="scientific">Phlebiopsis gigantea (strain 11061_1 CR5-6)</name>
    <name type="common">White-rot fungus</name>
    <name type="synonym">Peniophora gigantea</name>
    <dbReference type="NCBI Taxonomy" id="745531"/>
    <lineage>
        <taxon>Eukaryota</taxon>
        <taxon>Fungi</taxon>
        <taxon>Dikarya</taxon>
        <taxon>Basidiomycota</taxon>
        <taxon>Agaricomycotina</taxon>
        <taxon>Agaricomycetes</taxon>
        <taxon>Polyporales</taxon>
        <taxon>Phanerochaetaceae</taxon>
        <taxon>Phlebiopsis</taxon>
    </lineage>
</organism>
<evidence type="ECO:0000313" key="2">
    <source>
        <dbReference type="Proteomes" id="UP000053257"/>
    </source>
</evidence>
<name>A0A0C3SCB2_PHLG1</name>
<evidence type="ECO:0008006" key="3">
    <source>
        <dbReference type="Google" id="ProtNLM"/>
    </source>
</evidence>
<accession>A0A0C3SCB2</accession>
<dbReference type="HOGENOM" id="CLU_588064_0_0_1"/>
<gene>
    <name evidence="1" type="ORF">PHLGIDRAFT_125276</name>
</gene>
<proteinExistence type="predicted"/>
<dbReference type="EMBL" id="KN840451">
    <property type="protein sequence ID" value="KIP10757.1"/>
    <property type="molecule type" value="Genomic_DNA"/>
</dbReference>
<reference evidence="1 2" key="1">
    <citation type="journal article" date="2014" name="PLoS Genet.">
        <title>Analysis of the Phlebiopsis gigantea genome, transcriptome and secretome provides insight into its pioneer colonization strategies of wood.</title>
        <authorList>
            <person name="Hori C."/>
            <person name="Ishida T."/>
            <person name="Igarashi K."/>
            <person name="Samejima M."/>
            <person name="Suzuki H."/>
            <person name="Master E."/>
            <person name="Ferreira P."/>
            <person name="Ruiz-Duenas F.J."/>
            <person name="Held B."/>
            <person name="Canessa P."/>
            <person name="Larrondo L.F."/>
            <person name="Schmoll M."/>
            <person name="Druzhinina I.S."/>
            <person name="Kubicek C.P."/>
            <person name="Gaskell J.A."/>
            <person name="Kersten P."/>
            <person name="St John F."/>
            <person name="Glasner J."/>
            <person name="Sabat G."/>
            <person name="Splinter BonDurant S."/>
            <person name="Syed K."/>
            <person name="Yadav J."/>
            <person name="Mgbeahuruike A.C."/>
            <person name="Kovalchuk A."/>
            <person name="Asiegbu F.O."/>
            <person name="Lackner G."/>
            <person name="Hoffmeister D."/>
            <person name="Rencoret J."/>
            <person name="Gutierrez A."/>
            <person name="Sun H."/>
            <person name="Lindquist E."/>
            <person name="Barry K."/>
            <person name="Riley R."/>
            <person name="Grigoriev I.V."/>
            <person name="Henrissat B."/>
            <person name="Kues U."/>
            <person name="Berka R.M."/>
            <person name="Martinez A.T."/>
            <person name="Covert S.F."/>
            <person name="Blanchette R.A."/>
            <person name="Cullen D."/>
        </authorList>
    </citation>
    <scope>NUCLEOTIDE SEQUENCE [LARGE SCALE GENOMIC DNA]</scope>
    <source>
        <strain evidence="1 2">11061_1 CR5-6</strain>
    </source>
</reference>
<keyword evidence="2" id="KW-1185">Reference proteome</keyword>
<dbReference type="OrthoDB" id="10688305at2759"/>